<protein>
    <submittedName>
        <fullName evidence="1">Uncharacterized protein</fullName>
    </submittedName>
</protein>
<keyword evidence="2" id="KW-1185">Reference proteome</keyword>
<dbReference type="AlphaFoldDB" id="A0A5B9Q2U5"/>
<sequence length="59" mass="6577">MSTGLGRFVFPSQTRLQLWLVATIKPWNLSSSPRKQPLDFLAQEFAAAVDRGDPTITSQ</sequence>
<organism evidence="1 2">
    <name type="scientific">Bythopirellula goksoeyrii</name>
    <dbReference type="NCBI Taxonomy" id="1400387"/>
    <lineage>
        <taxon>Bacteria</taxon>
        <taxon>Pseudomonadati</taxon>
        <taxon>Planctomycetota</taxon>
        <taxon>Planctomycetia</taxon>
        <taxon>Pirellulales</taxon>
        <taxon>Lacipirellulaceae</taxon>
        <taxon>Bythopirellula</taxon>
    </lineage>
</organism>
<evidence type="ECO:0000313" key="1">
    <source>
        <dbReference type="EMBL" id="QEG33347.1"/>
    </source>
</evidence>
<dbReference type="EMBL" id="CP042913">
    <property type="protein sequence ID" value="QEG33347.1"/>
    <property type="molecule type" value="Genomic_DNA"/>
</dbReference>
<gene>
    <name evidence="1" type="ORF">Pr1d_06080</name>
</gene>
<dbReference type="Proteomes" id="UP000323917">
    <property type="component" value="Chromosome"/>
</dbReference>
<name>A0A5B9Q2U5_9BACT</name>
<reference evidence="1 2" key="1">
    <citation type="submission" date="2019-08" db="EMBL/GenBank/DDBJ databases">
        <title>Deep-cultivation of Planctomycetes and their phenomic and genomic characterization uncovers novel biology.</title>
        <authorList>
            <person name="Wiegand S."/>
            <person name="Jogler M."/>
            <person name="Boedeker C."/>
            <person name="Pinto D."/>
            <person name="Vollmers J."/>
            <person name="Rivas-Marin E."/>
            <person name="Kohn T."/>
            <person name="Peeters S.H."/>
            <person name="Heuer A."/>
            <person name="Rast P."/>
            <person name="Oberbeckmann S."/>
            <person name="Bunk B."/>
            <person name="Jeske O."/>
            <person name="Meyerdierks A."/>
            <person name="Storesund J.E."/>
            <person name="Kallscheuer N."/>
            <person name="Luecker S."/>
            <person name="Lage O.M."/>
            <person name="Pohl T."/>
            <person name="Merkel B.J."/>
            <person name="Hornburger P."/>
            <person name="Mueller R.-W."/>
            <person name="Bruemmer F."/>
            <person name="Labrenz M."/>
            <person name="Spormann A.M."/>
            <person name="Op den Camp H."/>
            <person name="Overmann J."/>
            <person name="Amann R."/>
            <person name="Jetten M.S.M."/>
            <person name="Mascher T."/>
            <person name="Medema M.H."/>
            <person name="Devos D.P."/>
            <person name="Kaster A.-K."/>
            <person name="Ovreas L."/>
            <person name="Rohde M."/>
            <person name="Galperin M.Y."/>
            <person name="Jogler C."/>
        </authorList>
    </citation>
    <scope>NUCLEOTIDE SEQUENCE [LARGE SCALE GENOMIC DNA]</scope>
    <source>
        <strain evidence="1 2">Pr1d</strain>
    </source>
</reference>
<accession>A0A5B9Q2U5</accession>
<dbReference type="KEGG" id="bgok:Pr1d_06080"/>
<evidence type="ECO:0000313" key="2">
    <source>
        <dbReference type="Proteomes" id="UP000323917"/>
    </source>
</evidence>
<proteinExistence type="predicted"/>